<accession>A0AAD6SRU2</accession>
<sequence length="197" mass="21385">MFVSVILLSAALGLASATPTLRAQTTCSPPETVGVSLIGAYGAQASVPQDTDFVGWVRPDAAEIAPWSFVKSNSSFLIKHKDHPDTVLTGTPFDGMVRMTAPGAFVAGSDDSRFPQFQNWNISCTICPPSGLANNCTFSDVFDEILPSIPPRLITVVNCLNNYGDPELGNTTTFDGHCLPDKYPYRTYYPIMLDYHQ</sequence>
<dbReference type="EMBL" id="JARJCM010000071">
    <property type="protein sequence ID" value="KAJ7032683.1"/>
    <property type="molecule type" value="Genomic_DNA"/>
</dbReference>
<keyword evidence="1" id="KW-0732">Signal</keyword>
<proteinExistence type="predicted"/>
<protein>
    <submittedName>
        <fullName evidence="2">Uncharacterized protein</fullName>
    </submittedName>
</protein>
<feature type="chain" id="PRO_5042045339" evidence="1">
    <location>
        <begin position="18"/>
        <end position="197"/>
    </location>
</feature>
<organism evidence="2 3">
    <name type="scientific">Mycena alexandri</name>
    <dbReference type="NCBI Taxonomy" id="1745969"/>
    <lineage>
        <taxon>Eukaryota</taxon>
        <taxon>Fungi</taxon>
        <taxon>Dikarya</taxon>
        <taxon>Basidiomycota</taxon>
        <taxon>Agaricomycotina</taxon>
        <taxon>Agaricomycetes</taxon>
        <taxon>Agaricomycetidae</taxon>
        <taxon>Agaricales</taxon>
        <taxon>Marasmiineae</taxon>
        <taxon>Mycenaceae</taxon>
        <taxon>Mycena</taxon>
    </lineage>
</organism>
<comment type="caution">
    <text evidence="2">The sequence shown here is derived from an EMBL/GenBank/DDBJ whole genome shotgun (WGS) entry which is preliminary data.</text>
</comment>
<name>A0AAD6SRU2_9AGAR</name>
<dbReference type="Proteomes" id="UP001218188">
    <property type="component" value="Unassembled WGS sequence"/>
</dbReference>
<reference evidence="2" key="1">
    <citation type="submission" date="2023-03" db="EMBL/GenBank/DDBJ databases">
        <title>Massive genome expansion in bonnet fungi (Mycena s.s.) driven by repeated elements and novel gene families across ecological guilds.</title>
        <authorList>
            <consortium name="Lawrence Berkeley National Laboratory"/>
            <person name="Harder C.B."/>
            <person name="Miyauchi S."/>
            <person name="Viragh M."/>
            <person name="Kuo A."/>
            <person name="Thoen E."/>
            <person name="Andreopoulos B."/>
            <person name="Lu D."/>
            <person name="Skrede I."/>
            <person name="Drula E."/>
            <person name="Henrissat B."/>
            <person name="Morin E."/>
            <person name="Kohler A."/>
            <person name="Barry K."/>
            <person name="LaButti K."/>
            <person name="Morin E."/>
            <person name="Salamov A."/>
            <person name="Lipzen A."/>
            <person name="Mereny Z."/>
            <person name="Hegedus B."/>
            <person name="Baldrian P."/>
            <person name="Stursova M."/>
            <person name="Weitz H."/>
            <person name="Taylor A."/>
            <person name="Grigoriev I.V."/>
            <person name="Nagy L.G."/>
            <person name="Martin F."/>
            <person name="Kauserud H."/>
        </authorList>
    </citation>
    <scope>NUCLEOTIDE SEQUENCE</scope>
    <source>
        <strain evidence="2">CBHHK200</strain>
    </source>
</reference>
<gene>
    <name evidence="2" type="ORF">C8F04DRAFT_1106926</name>
</gene>
<feature type="signal peptide" evidence="1">
    <location>
        <begin position="1"/>
        <end position="17"/>
    </location>
</feature>
<evidence type="ECO:0000256" key="1">
    <source>
        <dbReference type="SAM" id="SignalP"/>
    </source>
</evidence>
<dbReference type="AlphaFoldDB" id="A0AAD6SRU2"/>
<evidence type="ECO:0000313" key="3">
    <source>
        <dbReference type="Proteomes" id="UP001218188"/>
    </source>
</evidence>
<keyword evidence="3" id="KW-1185">Reference proteome</keyword>
<evidence type="ECO:0000313" key="2">
    <source>
        <dbReference type="EMBL" id="KAJ7032683.1"/>
    </source>
</evidence>